<dbReference type="AlphaFoldDB" id="A0A059Y2X2"/>
<evidence type="ECO:0000313" key="3">
    <source>
        <dbReference type="EMBL" id="AIA31931.1"/>
    </source>
</evidence>
<dbReference type="KEGG" id="lfp:Y981_10490"/>
<proteinExistence type="predicted"/>
<evidence type="ECO:0000313" key="4">
    <source>
        <dbReference type="Proteomes" id="UP000027059"/>
    </source>
</evidence>
<dbReference type="HOGENOM" id="CLU_1568802_0_0_0"/>
<reference evidence="3 4" key="2">
    <citation type="journal article" date="2015" name="Biomed. Res. Int.">
        <title>Effects of Arsenite Resistance on the Growth and Functional Gene Expression of Leptospirillum ferriphilum and Acidithiobacillus thiooxidans in Pure Culture and Coculture.</title>
        <authorList>
            <person name="Jiang H."/>
            <person name="Liang Y."/>
            <person name="Yin H."/>
            <person name="Xiao Y."/>
            <person name="Guo X."/>
            <person name="Xu Y."/>
            <person name="Hu Q."/>
            <person name="Liu H."/>
            <person name="Liu X."/>
        </authorList>
    </citation>
    <scope>NUCLEOTIDE SEQUENCE [LARGE SCALE GENOMIC DNA]</scope>
    <source>
        <strain evidence="3 4">YSK</strain>
    </source>
</reference>
<gene>
    <name evidence="3" type="ORF">Y981_10490</name>
</gene>
<reference evidence="4" key="1">
    <citation type="submission" date="2014-02" db="EMBL/GenBank/DDBJ databases">
        <title>Complete genome sequence and comparative genomic analysis of the nitrogen-fixing bacterium Leptospirillum ferriphilum YSK.</title>
        <authorList>
            <person name="Guo X."/>
            <person name="Yin H."/>
            <person name="Liang Y."/>
            <person name="Hu Q."/>
            <person name="Ma L."/>
            <person name="Xiao Y."/>
            <person name="Zhang X."/>
            <person name="Qiu G."/>
            <person name="Liu X."/>
        </authorList>
    </citation>
    <scope>NUCLEOTIDE SEQUENCE [LARGE SCALE GENOMIC DNA]</scope>
    <source>
        <strain evidence="4">YSK</strain>
    </source>
</reference>
<dbReference type="Proteomes" id="UP000027059">
    <property type="component" value="Chromosome"/>
</dbReference>
<feature type="chain" id="PRO_5001581727" evidence="2">
    <location>
        <begin position="41"/>
        <end position="184"/>
    </location>
</feature>
<evidence type="ECO:0000256" key="1">
    <source>
        <dbReference type="SAM" id="MobiDB-lite"/>
    </source>
</evidence>
<feature type="region of interest" description="Disordered" evidence="1">
    <location>
        <begin position="39"/>
        <end position="84"/>
    </location>
</feature>
<keyword evidence="4" id="KW-1185">Reference proteome</keyword>
<name>A0A059Y2X2_9BACT</name>
<evidence type="ECO:0000256" key="2">
    <source>
        <dbReference type="SAM" id="SignalP"/>
    </source>
</evidence>
<organism evidence="3 4">
    <name type="scientific">Leptospirillum ferriphilum YSK</name>
    <dbReference type="NCBI Taxonomy" id="1441628"/>
    <lineage>
        <taxon>Bacteria</taxon>
        <taxon>Pseudomonadati</taxon>
        <taxon>Nitrospirota</taxon>
        <taxon>Nitrospiria</taxon>
        <taxon>Nitrospirales</taxon>
        <taxon>Nitrospiraceae</taxon>
        <taxon>Leptospirillum</taxon>
    </lineage>
</organism>
<keyword evidence="2" id="KW-0732">Signal</keyword>
<dbReference type="EMBL" id="CP007243">
    <property type="protein sequence ID" value="AIA31931.1"/>
    <property type="molecule type" value="Genomic_DNA"/>
</dbReference>
<feature type="signal peptide" evidence="2">
    <location>
        <begin position="1"/>
        <end position="40"/>
    </location>
</feature>
<feature type="compositionally biased region" description="Low complexity" evidence="1">
    <location>
        <begin position="46"/>
        <end position="80"/>
    </location>
</feature>
<sequence>MIHSVSCPQSKREGIAMKMKKVLAVVTVASFLALPIVSQAAPPDPSSSGNSSSSSNSNSGSSSSSSGKASASAYSNGSNSMTNTKTTTISVGNVGISTNDSKNISKTVSISRSLTTSGNALSKNDLDQMVTNNQHAPIYDNHNPNSINNNAFENASGVMNVSQESGVNNSSMQTVNVNNSAGLH</sequence>
<accession>A0A059Y2X2</accession>
<protein>
    <submittedName>
        <fullName evidence="3">Uncharacterized protein</fullName>
    </submittedName>
</protein>